<dbReference type="EMBL" id="JBJQOH010000001">
    <property type="protein sequence ID" value="KAL3701640.1"/>
    <property type="molecule type" value="Genomic_DNA"/>
</dbReference>
<protein>
    <submittedName>
        <fullName evidence="1">Uncharacterized protein</fullName>
    </submittedName>
</protein>
<reference evidence="1 2" key="1">
    <citation type="submission" date="2024-09" db="EMBL/GenBank/DDBJ databases">
        <title>Chromosome-scale assembly of Riccia sorocarpa.</title>
        <authorList>
            <person name="Paukszto L."/>
        </authorList>
    </citation>
    <scope>NUCLEOTIDE SEQUENCE [LARGE SCALE GENOMIC DNA]</scope>
    <source>
        <strain evidence="1">LP-2024</strain>
        <tissue evidence="1">Aerial parts of the thallus</tissue>
    </source>
</reference>
<dbReference type="PANTHER" id="PTHR45752:SF195">
    <property type="entry name" value="LEUCINE-RICH REPEAT (LRR) FAMILY PROTEIN-RELATED"/>
    <property type="match status" value="1"/>
</dbReference>
<dbReference type="InterPro" id="IPR050715">
    <property type="entry name" value="LRR-SigEffector_domain"/>
</dbReference>
<dbReference type="PANTHER" id="PTHR45752">
    <property type="entry name" value="LEUCINE-RICH REPEAT-CONTAINING"/>
    <property type="match status" value="1"/>
</dbReference>
<dbReference type="SUPFAM" id="SSF52058">
    <property type="entry name" value="L domain-like"/>
    <property type="match status" value="2"/>
</dbReference>
<comment type="caution">
    <text evidence="1">The sequence shown here is derived from an EMBL/GenBank/DDBJ whole genome shotgun (WGS) entry which is preliminary data.</text>
</comment>
<accession>A0ABD3ID57</accession>
<gene>
    <name evidence="1" type="ORF">R1sor_019662</name>
</gene>
<name>A0ABD3ID57_9MARC</name>
<dbReference type="InterPro" id="IPR032675">
    <property type="entry name" value="LRR_dom_sf"/>
</dbReference>
<dbReference type="Gene3D" id="3.80.10.10">
    <property type="entry name" value="Ribonuclease Inhibitor"/>
    <property type="match status" value="3"/>
</dbReference>
<evidence type="ECO:0000313" key="1">
    <source>
        <dbReference type="EMBL" id="KAL3701640.1"/>
    </source>
</evidence>
<keyword evidence="2" id="KW-1185">Reference proteome</keyword>
<evidence type="ECO:0000313" key="2">
    <source>
        <dbReference type="Proteomes" id="UP001633002"/>
    </source>
</evidence>
<dbReference type="AlphaFoldDB" id="A0ABD3ID57"/>
<proteinExistence type="predicted"/>
<dbReference type="Proteomes" id="UP001633002">
    <property type="component" value="Unassembled WGS sequence"/>
</dbReference>
<sequence>MDEIVGREAISIGSFPELRYLGLKCWALADVEKVFRYSIALESLELELQEAVPDVFGHLKNLRDFRLKCSGLENNLANSWGELTTLEYLLLSATDHTSELKITLDLQADQRSLEITLKGQLGPPGIFEPLPVFLTRVEKFILVCEHGYTTTVARNMINLKHLAITVQSQQPVQDSFGRLRNLRKFKLVCSGAENSLVESLRNMTNLEVLVIAAHSQQQPVQDIFGHLQRLRKFKLLCGRVENNLMGSLHKLTSLEQLHLSSKHESAELGIKNGTFRVRQGAKFPDDNDWFLYLAGLHPLKIRLKGQHAESSILEALPVYLWKIDRLDLKCEHGAQTALVRNMINLESFQIVVEGPGAVPDVFGALQKLREFTLSCHAVMDSLERSFVALSSLELLELKCTKIERLPHAFGCFSTLEHLWISCPSLRALPLTVGNFVRLRTLRIFFTGLQSLPDSIGQLSQLEQLSVFGCNHLQTLPESLGQLSRLITLKVYSVWTTMVFMLFLL</sequence>
<organism evidence="1 2">
    <name type="scientific">Riccia sorocarpa</name>
    <dbReference type="NCBI Taxonomy" id="122646"/>
    <lineage>
        <taxon>Eukaryota</taxon>
        <taxon>Viridiplantae</taxon>
        <taxon>Streptophyta</taxon>
        <taxon>Embryophyta</taxon>
        <taxon>Marchantiophyta</taxon>
        <taxon>Marchantiopsida</taxon>
        <taxon>Marchantiidae</taxon>
        <taxon>Marchantiales</taxon>
        <taxon>Ricciaceae</taxon>
        <taxon>Riccia</taxon>
    </lineage>
</organism>